<feature type="transmembrane region" description="Helical" evidence="1">
    <location>
        <begin position="33"/>
        <end position="50"/>
    </location>
</feature>
<dbReference type="EMBL" id="JBAWKB010000001">
    <property type="protein sequence ID" value="MFH6771578.1"/>
    <property type="molecule type" value="Genomic_DNA"/>
</dbReference>
<accession>A0ABW7MYW1</accession>
<dbReference type="RefSeq" id="WP_344740658.1">
    <property type="nucleotide sequence ID" value="NZ_BAABAY010000001.1"/>
</dbReference>
<keyword evidence="1" id="KW-1133">Transmembrane helix</keyword>
<name>A0ABW7MYW1_9FLAO</name>
<sequence>MLKLLLQIFLQLPPGTRNPDDNSPIDFSNPFELVVYIILPILIVIFYIIWRKKKKNEMNNEN</sequence>
<keyword evidence="1" id="KW-0812">Transmembrane</keyword>
<dbReference type="Proteomes" id="UP001610100">
    <property type="component" value="Unassembled WGS sequence"/>
</dbReference>
<reference evidence="2 3" key="1">
    <citation type="submission" date="2024-02" db="EMBL/GenBank/DDBJ databases">
        <title>A Gaetbulibacter species isolated from tidal flats and genomic insights of their niches.</title>
        <authorList>
            <person name="Ye Y."/>
        </authorList>
    </citation>
    <scope>NUCLEOTIDE SEQUENCE [LARGE SCALE GENOMIC DNA]</scope>
    <source>
        <strain evidence="2 3">KYW382</strain>
    </source>
</reference>
<proteinExistence type="predicted"/>
<evidence type="ECO:0000313" key="3">
    <source>
        <dbReference type="Proteomes" id="UP001610100"/>
    </source>
</evidence>
<organism evidence="2 3">
    <name type="scientific">Gaetbulibacter aestuarii</name>
    <dbReference type="NCBI Taxonomy" id="1502358"/>
    <lineage>
        <taxon>Bacteria</taxon>
        <taxon>Pseudomonadati</taxon>
        <taxon>Bacteroidota</taxon>
        <taxon>Flavobacteriia</taxon>
        <taxon>Flavobacteriales</taxon>
        <taxon>Flavobacteriaceae</taxon>
        <taxon>Gaetbulibacter</taxon>
    </lineage>
</organism>
<evidence type="ECO:0000313" key="2">
    <source>
        <dbReference type="EMBL" id="MFH6771578.1"/>
    </source>
</evidence>
<keyword evidence="1" id="KW-0472">Membrane</keyword>
<keyword evidence="3" id="KW-1185">Reference proteome</keyword>
<gene>
    <name evidence="2" type="ORF">V8G58_06485</name>
</gene>
<comment type="caution">
    <text evidence="2">The sequence shown here is derived from an EMBL/GenBank/DDBJ whole genome shotgun (WGS) entry which is preliminary data.</text>
</comment>
<protein>
    <submittedName>
        <fullName evidence="2">Adenylosuccinate synthetase</fullName>
    </submittedName>
</protein>
<evidence type="ECO:0000256" key="1">
    <source>
        <dbReference type="SAM" id="Phobius"/>
    </source>
</evidence>